<dbReference type="GO" id="GO:0003735">
    <property type="term" value="F:structural constituent of ribosome"/>
    <property type="evidence" value="ECO:0007669"/>
    <property type="project" value="InterPro"/>
</dbReference>
<evidence type="ECO:0000256" key="5">
    <source>
        <dbReference type="HAMAP-Rule" id="MF_00402"/>
    </source>
</evidence>
<dbReference type="SUPFAM" id="SSF50104">
    <property type="entry name" value="Translation proteins SH3-like domain"/>
    <property type="match status" value="1"/>
</dbReference>
<gene>
    <name evidence="5 7" type="primary">rplS</name>
    <name evidence="7" type="ORF">ANPL_00035</name>
</gene>
<dbReference type="NCBIfam" id="TIGR01024">
    <property type="entry name" value="rplS_bact"/>
    <property type="match status" value="1"/>
</dbReference>
<keyword evidence="3 5" id="KW-0687">Ribonucleoprotein</keyword>
<sequence>MSGLLEKFNTKQIAQLQEKSAREMPSFLPGDTIKVGVNVFDGASWRLQHFEGVCIKKRNRGLHSSFTLRKVSQNESIQLQVFLHSPNLKSLEVVRTGRVRRAKLYYLLPLFGKAARIKERKRVLQSSH</sequence>
<evidence type="ECO:0000256" key="3">
    <source>
        <dbReference type="ARBA" id="ARBA00023274"/>
    </source>
</evidence>
<dbReference type="Gene3D" id="2.30.30.790">
    <property type="match status" value="1"/>
</dbReference>
<dbReference type="HAMAP" id="MF_00402">
    <property type="entry name" value="Ribosomal_bL19"/>
    <property type="match status" value="1"/>
</dbReference>
<dbReference type="InterPro" id="IPR001857">
    <property type="entry name" value="Ribosomal_bL19"/>
</dbReference>
<dbReference type="InterPro" id="IPR038657">
    <property type="entry name" value="Ribosomal_bL19_sf"/>
</dbReference>
<dbReference type="PIRSF" id="PIRSF002191">
    <property type="entry name" value="Ribosomal_L19"/>
    <property type="match status" value="1"/>
</dbReference>
<name>A0A858PX22_9RICK</name>
<dbReference type="Pfam" id="PF01245">
    <property type="entry name" value="Ribosomal_L19"/>
    <property type="match status" value="1"/>
</dbReference>
<dbReference type="AlphaFoldDB" id="A0A858PX22"/>
<dbReference type="KEGG" id="aplt:ANPL_00035"/>
<evidence type="ECO:0000256" key="4">
    <source>
        <dbReference type="ARBA" id="ARBA00035171"/>
    </source>
</evidence>
<evidence type="ECO:0000256" key="1">
    <source>
        <dbReference type="ARBA" id="ARBA00005781"/>
    </source>
</evidence>
<comment type="function">
    <text evidence="5 6">This protein is located at the 30S-50S ribosomal subunit interface and may play a role in the structure and function of the aminoacyl-tRNA binding site.</text>
</comment>
<evidence type="ECO:0000256" key="6">
    <source>
        <dbReference type="RuleBase" id="RU000559"/>
    </source>
</evidence>
<evidence type="ECO:0000313" key="7">
    <source>
        <dbReference type="EMBL" id="QJC27136.1"/>
    </source>
</evidence>
<accession>A0A858PX22</accession>
<organism evidence="7 8">
    <name type="scientific">Anaplasma platys</name>
    <dbReference type="NCBI Taxonomy" id="949"/>
    <lineage>
        <taxon>Bacteria</taxon>
        <taxon>Pseudomonadati</taxon>
        <taxon>Pseudomonadota</taxon>
        <taxon>Alphaproteobacteria</taxon>
        <taxon>Rickettsiales</taxon>
        <taxon>Anaplasmataceae</taxon>
        <taxon>Anaplasma</taxon>
    </lineage>
</organism>
<dbReference type="Proteomes" id="UP000500930">
    <property type="component" value="Chromosome"/>
</dbReference>
<dbReference type="InterPro" id="IPR008991">
    <property type="entry name" value="Translation_prot_SH3-like_sf"/>
</dbReference>
<protein>
    <recommendedName>
        <fullName evidence="4 5">Large ribosomal subunit protein bL19</fullName>
    </recommendedName>
</protein>
<evidence type="ECO:0000313" key="8">
    <source>
        <dbReference type="Proteomes" id="UP000500930"/>
    </source>
</evidence>
<dbReference type="RefSeq" id="WP_169192799.1">
    <property type="nucleotide sequence ID" value="NZ_CP046391.1"/>
</dbReference>
<evidence type="ECO:0000256" key="2">
    <source>
        <dbReference type="ARBA" id="ARBA00022980"/>
    </source>
</evidence>
<dbReference type="GO" id="GO:0006412">
    <property type="term" value="P:translation"/>
    <property type="evidence" value="ECO:0007669"/>
    <property type="project" value="UniProtKB-UniRule"/>
</dbReference>
<dbReference type="GO" id="GO:0022625">
    <property type="term" value="C:cytosolic large ribosomal subunit"/>
    <property type="evidence" value="ECO:0007669"/>
    <property type="project" value="TreeGrafter"/>
</dbReference>
<dbReference type="PANTHER" id="PTHR15680">
    <property type="entry name" value="RIBOSOMAL PROTEIN L19"/>
    <property type="match status" value="1"/>
</dbReference>
<keyword evidence="2 5" id="KW-0689">Ribosomal protein</keyword>
<keyword evidence="8" id="KW-1185">Reference proteome</keyword>
<proteinExistence type="inferred from homology"/>
<comment type="similarity">
    <text evidence="1 5 6">Belongs to the bacterial ribosomal protein bL19 family.</text>
</comment>
<reference evidence="7 8" key="1">
    <citation type="journal article" date="2020" name="Pathogens">
        <title>First Whole Genome Sequence of Anaplasma platys, an Obligate Intracellular Rickettsial Pathogen of Dogs.</title>
        <authorList>
            <person name="Llanes A."/>
            <person name="Rajeev S."/>
        </authorList>
    </citation>
    <scope>NUCLEOTIDE SEQUENCE [LARGE SCALE GENOMIC DNA]</scope>
    <source>
        <strain evidence="7 8">S3</strain>
    </source>
</reference>
<dbReference type="PANTHER" id="PTHR15680:SF9">
    <property type="entry name" value="LARGE RIBOSOMAL SUBUNIT PROTEIN BL19M"/>
    <property type="match status" value="1"/>
</dbReference>
<dbReference type="PRINTS" id="PR00061">
    <property type="entry name" value="RIBOSOMALL19"/>
</dbReference>
<dbReference type="EMBL" id="CP046391">
    <property type="protein sequence ID" value="QJC27136.1"/>
    <property type="molecule type" value="Genomic_DNA"/>
</dbReference>